<dbReference type="OrthoDB" id="8909229at2"/>
<comment type="similarity">
    <text evidence="2 5">Belongs to the FliE family.</text>
</comment>
<accession>A0A4R6MAI9</accession>
<dbReference type="PRINTS" id="PR01006">
    <property type="entry name" value="FLGHOOKFLIE"/>
</dbReference>
<keyword evidence="6" id="KW-0282">Flagellum</keyword>
<organism evidence="6 7">
    <name type="scientific">Marinomonas balearica</name>
    <dbReference type="NCBI Taxonomy" id="491947"/>
    <lineage>
        <taxon>Bacteria</taxon>
        <taxon>Pseudomonadati</taxon>
        <taxon>Pseudomonadota</taxon>
        <taxon>Gammaproteobacteria</taxon>
        <taxon>Oceanospirillales</taxon>
        <taxon>Oceanospirillaceae</taxon>
        <taxon>Marinomonas</taxon>
    </lineage>
</organism>
<evidence type="ECO:0000256" key="1">
    <source>
        <dbReference type="ARBA" id="ARBA00004117"/>
    </source>
</evidence>
<protein>
    <recommendedName>
        <fullName evidence="3 5">Flagellar hook-basal body complex protein FliE</fullName>
    </recommendedName>
</protein>
<keyword evidence="7" id="KW-1185">Reference proteome</keyword>
<sequence>MVTNRPDINQVLSQMRQMREQVQSPSDSLNRINSQDGLNVNDVAATDKSEFADMLKQAIDQVNTNQKEATSLAQAYERGDPNVDLPEVMIGLQKSSISFEAMTQVRNKLVDAYEKIMNMPV</sequence>
<dbReference type="HAMAP" id="MF_00724">
    <property type="entry name" value="FliE"/>
    <property type="match status" value="1"/>
</dbReference>
<dbReference type="EMBL" id="SNXC01000011">
    <property type="protein sequence ID" value="TDO98286.1"/>
    <property type="molecule type" value="Genomic_DNA"/>
</dbReference>
<dbReference type="GO" id="GO:0009425">
    <property type="term" value="C:bacterial-type flagellum basal body"/>
    <property type="evidence" value="ECO:0007669"/>
    <property type="project" value="UniProtKB-SubCell"/>
</dbReference>
<dbReference type="Pfam" id="PF02049">
    <property type="entry name" value="FliE"/>
    <property type="match status" value="1"/>
</dbReference>
<comment type="caution">
    <text evidence="6">The sequence shown here is derived from an EMBL/GenBank/DDBJ whole genome shotgun (WGS) entry which is preliminary data.</text>
</comment>
<evidence type="ECO:0000256" key="5">
    <source>
        <dbReference type="HAMAP-Rule" id="MF_00724"/>
    </source>
</evidence>
<keyword evidence="6" id="KW-0966">Cell projection</keyword>
<dbReference type="GO" id="GO:0003774">
    <property type="term" value="F:cytoskeletal motor activity"/>
    <property type="evidence" value="ECO:0007669"/>
    <property type="project" value="InterPro"/>
</dbReference>
<dbReference type="GO" id="GO:0005198">
    <property type="term" value="F:structural molecule activity"/>
    <property type="evidence" value="ECO:0007669"/>
    <property type="project" value="UniProtKB-UniRule"/>
</dbReference>
<evidence type="ECO:0000313" key="6">
    <source>
        <dbReference type="EMBL" id="TDO98286.1"/>
    </source>
</evidence>
<proteinExistence type="inferred from homology"/>
<dbReference type="Proteomes" id="UP000294656">
    <property type="component" value="Unassembled WGS sequence"/>
</dbReference>
<gene>
    <name evidence="5" type="primary">fliE</name>
    <name evidence="6" type="ORF">DFP79_1927</name>
</gene>
<keyword evidence="6" id="KW-0969">Cilium</keyword>
<dbReference type="InterPro" id="IPR001624">
    <property type="entry name" value="FliE"/>
</dbReference>
<dbReference type="PANTHER" id="PTHR34653:SF1">
    <property type="entry name" value="FLAGELLAR HOOK-BASAL BODY COMPLEX PROTEIN FLIE"/>
    <property type="match status" value="1"/>
</dbReference>
<dbReference type="GO" id="GO:0071973">
    <property type="term" value="P:bacterial-type flagellum-dependent cell motility"/>
    <property type="evidence" value="ECO:0007669"/>
    <property type="project" value="InterPro"/>
</dbReference>
<name>A0A4R6MAI9_9GAMM</name>
<evidence type="ECO:0000256" key="4">
    <source>
        <dbReference type="ARBA" id="ARBA00023143"/>
    </source>
</evidence>
<evidence type="ECO:0000313" key="7">
    <source>
        <dbReference type="Proteomes" id="UP000294656"/>
    </source>
</evidence>
<evidence type="ECO:0000256" key="2">
    <source>
        <dbReference type="ARBA" id="ARBA00009272"/>
    </source>
</evidence>
<reference evidence="6 7" key="1">
    <citation type="submission" date="2019-03" db="EMBL/GenBank/DDBJ databases">
        <title>Genomic Encyclopedia of Type Strains, Phase III (KMG-III): the genomes of soil and plant-associated and newly described type strains.</title>
        <authorList>
            <person name="Whitman W."/>
        </authorList>
    </citation>
    <scope>NUCLEOTIDE SEQUENCE [LARGE SCALE GENOMIC DNA]</scope>
    <source>
        <strain evidence="6 7">CECT 7378</strain>
    </source>
</reference>
<keyword evidence="4 5" id="KW-0975">Bacterial flagellum</keyword>
<dbReference type="AlphaFoldDB" id="A0A4R6MAI9"/>
<dbReference type="NCBIfam" id="TIGR00205">
    <property type="entry name" value="fliE"/>
    <property type="match status" value="1"/>
</dbReference>
<comment type="subcellular location">
    <subcellularLocation>
        <location evidence="1 5">Bacterial flagellum basal body</location>
    </subcellularLocation>
</comment>
<evidence type="ECO:0000256" key="3">
    <source>
        <dbReference type="ARBA" id="ARBA00018024"/>
    </source>
</evidence>
<dbReference type="RefSeq" id="WP_133503710.1">
    <property type="nucleotide sequence ID" value="NZ_SNXC01000011.1"/>
</dbReference>
<dbReference type="PANTHER" id="PTHR34653">
    <property type="match status" value="1"/>
</dbReference>